<evidence type="ECO:0000313" key="2">
    <source>
        <dbReference type="Proteomes" id="UP000062519"/>
    </source>
</evidence>
<evidence type="ECO:0008006" key="3">
    <source>
        <dbReference type="Google" id="ProtNLM"/>
    </source>
</evidence>
<dbReference type="EMBL" id="CP013387">
    <property type="protein sequence ID" value="AOJ03764.1"/>
    <property type="molecule type" value="Genomic_DNA"/>
</dbReference>
<organism evidence="1 2">
    <name type="scientific">Burkholderia mayonis</name>
    <dbReference type="NCBI Taxonomy" id="1385591"/>
    <lineage>
        <taxon>Bacteria</taxon>
        <taxon>Pseudomonadati</taxon>
        <taxon>Pseudomonadota</taxon>
        <taxon>Betaproteobacteria</taxon>
        <taxon>Burkholderiales</taxon>
        <taxon>Burkholderiaceae</taxon>
        <taxon>Burkholderia</taxon>
        <taxon>pseudomallei group</taxon>
    </lineage>
</organism>
<gene>
    <name evidence="1" type="ORF">WS70_17695</name>
</gene>
<evidence type="ECO:0000313" key="1">
    <source>
        <dbReference type="EMBL" id="AOJ03764.1"/>
    </source>
</evidence>
<dbReference type="Proteomes" id="UP000062519">
    <property type="component" value="Chromosome 2"/>
</dbReference>
<accession>A0A1B4FJA3</accession>
<protein>
    <recommendedName>
        <fullName evidence="3">DUF2827 domain-containing protein</fullName>
    </recommendedName>
</protein>
<dbReference type="InterPro" id="IPR021234">
    <property type="entry name" value="DUF2827"/>
</dbReference>
<dbReference type="RefSeq" id="WP_059598094.1">
    <property type="nucleotide sequence ID" value="NZ_CP013387.1"/>
</dbReference>
<name>A0A1B4FJA3_9BURK</name>
<dbReference type="Pfam" id="PF10933">
    <property type="entry name" value="DUF2827"/>
    <property type="match status" value="1"/>
</dbReference>
<dbReference type="AlphaFoldDB" id="A0A1B4FJA3"/>
<sequence length="384" mass="43483">MSNVTSNSLPSRKLRVGVTIHAQQGEQSLWDNGIYQNCIFLAMLLARSPVVAEVYLVVCGPKGRMERAKHFLADSPAPLMDVADALVNLDVLIEMSAQLDRDWSVEFRRREGKIVSMRVGNDYVIDTERATFGKPSGMLVTGAPYHMVWTLPQYETIGLPYYQHALRAPVRLLPHLWSPVVLEREIARFPAGLSFGYRPGRRRWRAGIFEPNMCVVKTSFIPILCCEGAHRAYPDMLEAVKVYNTLHLKDEPAFADFARALDVVKHGIASFEGRYPLCRVVASDVDAIVTHQWENAQNYVYYEALYGDYPLVHNSHLIGDCGYRYYDFDCEGGAAALQRAYALHDAHLGHYRRTARRFLRGLAPDHEENVRAYTEAIVSLYEGP</sequence>
<keyword evidence="2" id="KW-1185">Reference proteome</keyword>
<dbReference type="KEGG" id="buu:WS70_17695"/>
<reference evidence="1 2" key="1">
    <citation type="submission" date="2015-12" db="EMBL/GenBank/DDBJ databases">
        <title>Diversity of Burkholderia near neighbor genomes.</title>
        <authorList>
            <person name="Sahl J."/>
            <person name="Wagner D."/>
            <person name="Keim P."/>
        </authorList>
    </citation>
    <scope>NUCLEOTIDE SEQUENCE [LARGE SCALE GENOMIC DNA]</scope>
    <source>
        <strain evidence="1 2">BDU6</strain>
    </source>
</reference>
<proteinExistence type="predicted"/>